<dbReference type="InterPro" id="IPR007577">
    <property type="entry name" value="GlycoTrfase_DXD_sugar-bd_CS"/>
</dbReference>
<dbReference type="EMBL" id="KY684112">
    <property type="protein sequence ID" value="ARF12404.1"/>
    <property type="molecule type" value="Genomic_DNA"/>
</dbReference>
<organism evidence="1">
    <name type="scientific">Klosneuvirus KNV1</name>
    <dbReference type="NCBI Taxonomy" id="1977640"/>
    <lineage>
        <taxon>Viruses</taxon>
        <taxon>Varidnaviria</taxon>
        <taxon>Bamfordvirae</taxon>
        <taxon>Nucleocytoviricota</taxon>
        <taxon>Megaviricetes</taxon>
        <taxon>Imitervirales</taxon>
        <taxon>Mimiviridae</taxon>
        <taxon>Klosneuvirinae</taxon>
        <taxon>Klosneuvirus</taxon>
    </lineage>
</organism>
<proteinExistence type="predicted"/>
<dbReference type="Pfam" id="PF04488">
    <property type="entry name" value="Gly_transf_sug"/>
    <property type="match status" value="1"/>
</dbReference>
<protein>
    <submittedName>
        <fullName evidence="1">Glycosyltransferase</fullName>
    </submittedName>
</protein>
<dbReference type="GO" id="GO:0016740">
    <property type="term" value="F:transferase activity"/>
    <property type="evidence" value="ECO:0007669"/>
    <property type="project" value="UniProtKB-KW"/>
</dbReference>
<keyword evidence="1" id="KW-0808">Transferase</keyword>
<sequence>MLQKLLQKYSYEEDGEFIKIKDVKIENFDYKRSKTSIDNLKETALNDKYCIGFTDDGMMKFYIELDKLEPSINNHLYVHKERLETYLALNKKTNIPKKIHFIWFSRGKAFNMVNYIAVKAALYHNPDYEIYLHCDALPKDNIYYNSLKSKIITNIIVEPYYINKHFVQYFQHKADYVRLNILKEMGGIYLDTDIILLRNLDKFLNYHFVMCSERPDTDTTASHFLCNAVIMCEPNNDLVNEWIHIYENSWGEDFIGWWMGHSVIVPSYLRKKYNYMMTILPNFTFYPFLWNDLSILHDNDNKQNYDYSHGVHLWDTEASKTNLLPKDLEYFTTKNNAFVRLFKKHVEDLSTTDNEENDTEFLIFEGIDSPGDDLLTNQQITIGELKELCRNDQNCMGFNTQGFLKSNINLERLIPFKDTKLFVYKNRFFK</sequence>
<accession>A0A1V0SL98</accession>
<dbReference type="PANTHER" id="PTHR46830:SF1">
    <property type="entry name" value="ALPHA-1,4-N-ACETYLGLUCOSAMINYLTRANSFERASE"/>
    <property type="match status" value="1"/>
</dbReference>
<dbReference type="SUPFAM" id="SSF53448">
    <property type="entry name" value="Nucleotide-diphospho-sugar transferases"/>
    <property type="match status" value="1"/>
</dbReference>
<name>A0A1V0SL98_9VIRU</name>
<dbReference type="PANTHER" id="PTHR46830">
    <property type="entry name" value="TRANSFERASE, PUTATIVE-RELATED"/>
    <property type="match status" value="1"/>
</dbReference>
<dbReference type="InterPro" id="IPR029044">
    <property type="entry name" value="Nucleotide-diphossugar_trans"/>
</dbReference>
<dbReference type="Gene3D" id="3.90.550.20">
    <property type="match status" value="1"/>
</dbReference>
<evidence type="ECO:0000313" key="1">
    <source>
        <dbReference type="EMBL" id="ARF12404.1"/>
    </source>
</evidence>
<gene>
    <name evidence="1" type="ORF">Klosneuvirus_5_74</name>
</gene>
<reference evidence="1" key="1">
    <citation type="journal article" date="2017" name="Science">
        <title>Giant viruses with an expanded complement of translation system components.</title>
        <authorList>
            <person name="Schulz F."/>
            <person name="Yutin N."/>
            <person name="Ivanova N.N."/>
            <person name="Ortega D.R."/>
            <person name="Lee T.K."/>
            <person name="Vierheilig J."/>
            <person name="Daims H."/>
            <person name="Horn M."/>
            <person name="Wagner M."/>
            <person name="Jensen G.J."/>
            <person name="Kyrpides N.C."/>
            <person name="Koonin E.V."/>
            <person name="Woyke T."/>
        </authorList>
    </citation>
    <scope>NUCLEOTIDE SEQUENCE</scope>
    <source>
        <strain evidence="1">KNV1</strain>
    </source>
</reference>